<evidence type="ECO:0000259" key="1">
    <source>
        <dbReference type="PROSITE" id="PS51186"/>
    </source>
</evidence>
<sequence length="218" mass="23355">MDAQEVAQLATAWTQGWALARNYEPAEEGGAIVVTRHDRDGLIEHILVCPAAEDLERHGPEFAGPDRVTIVSTDLPAVLAWAGGTNLSKAPSVETLMSTDMHGHDVEAPTPPGDGIRVQTESPRERVTSVKVYLGEDLAASGSVAVVGNTAVFDAISTEPEFRRRGLASFVMRTLAHEALKDDVETGLLLASPDGLHLYRHLGWDEIASVPVFTPESA</sequence>
<dbReference type="PROSITE" id="PS51186">
    <property type="entry name" value="GNAT"/>
    <property type="match status" value="1"/>
</dbReference>
<dbReference type="EMBL" id="JAVDUI010000001">
    <property type="protein sequence ID" value="MDR6892359.1"/>
    <property type="molecule type" value="Genomic_DNA"/>
</dbReference>
<dbReference type="InterPro" id="IPR000182">
    <property type="entry name" value="GNAT_dom"/>
</dbReference>
<proteinExistence type="predicted"/>
<dbReference type="Pfam" id="PF00583">
    <property type="entry name" value="Acetyltransf_1"/>
    <property type="match status" value="1"/>
</dbReference>
<dbReference type="SUPFAM" id="SSF55729">
    <property type="entry name" value="Acyl-CoA N-acyltransferases (Nat)"/>
    <property type="match status" value="1"/>
</dbReference>
<dbReference type="GO" id="GO:0016747">
    <property type="term" value="F:acyltransferase activity, transferring groups other than amino-acyl groups"/>
    <property type="evidence" value="ECO:0007669"/>
    <property type="project" value="InterPro"/>
</dbReference>
<evidence type="ECO:0000313" key="3">
    <source>
        <dbReference type="Proteomes" id="UP001247307"/>
    </source>
</evidence>
<keyword evidence="3" id="KW-1185">Reference proteome</keyword>
<dbReference type="Proteomes" id="UP001247307">
    <property type="component" value="Unassembled WGS sequence"/>
</dbReference>
<reference evidence="2" key="1">
    <citation type="submission" date="2023-07" db="EMBL/GenBank/DDBJ databases">
        <title>Sequencing the genomes of 1000 actinobacteria strains.</title>
        <authorList>
            <person name="Klenk H.-P."/>
        </authorList>
    </citation>
    <scope>NUCLEOTIDE SEQUENCE</scope>
    <source>
        <strain evidence="2">DSM 13988</strain>
    </source>
</reference>
<feature type="domain" description="N-acetyltransferase" evidence="1">
    <location>
        <begin position="85"/>
        <end position="218"/>
    </location>
</feature>
<dbReference type="AlphaFoldDB" id="A0AAE4C7A7"/>
<accession>A0AAE4C7A7</accession>
<dbReference type="InterPro" id="IPR016181">
    <property type="entry name" value="Acyl_CoA_acyltransferase"/>
</dbReference>
<comment type="caution">
    <text evidence="2">The sequence shown here is derived from an EMBL/GenBank/DDBJ whole genome shotgun (WGS) entry which is preliminary data.</text>
</comment>
<organism evidence="2 3">
    <name type="scientific">Falsarthrobacter nasiphocae</name>
    <dbReference type="NCBI Taxonomy" id="189863"/>
    <lineage>
        <taxon>Bacteria</taxon>
        <taxon>Bacillati</taxon>
        <taxon>Actinomycetota</taxon>
        <taxon>Actinomycetes</taxon>
        <taxon>Micrococcales</taxon>
        <taxon>Micrococcaceae</taxon>
        <taxon>Falsarthrobacter</taxon>
    </lineage>
</organism>
<name>A0AAE4C7A7_9MICC</name>
<protein>
    <submittedName>
        <fullName evidence="2">GNAT superfamily N-acetyltransferase</fullName>
    </submittedName>
</protein>
<evidence type="ECO:0000313" key="2">
    <source>
        <dbReference type="EMBL" id="MDR6892359.1"/>
    </source>
</evidence>
<dbReference type="Gene3D" id="3.40.630.30">
    <property type="match status" value="1"/>
</dbReference>
<dbReference type="RefSeq" id="WP_309851246.1">
    <property type="nucleotide sequence ID" value="NZ_BAAAIU010000003.1"/>
</dbReference>
<gene>
    <name evidence="2" type="ORF">J2S35_001299</name>
</gene>